<dbReference type="InterPro" id="IPR050640">
    <property type="entry name" value="Bact_2-comp_sensor_kinase"/>
</dbReference>
<dbReference type="InterPro" id="IPR003594">
    <property type="entry name" value="HATPase_dom"/>
</dbReference>
<keyword evidence="7 12" id="KW-0812">Transmembrane</keyword>
<dbReference type="SUPFAM" id="SSF158472">
    <property type="entry name" value="HAMP domain-like"/>
    <property type="match status" value="1"/>
</dbReference>
<dbReference type="Proteomes" id="UP000886879">
    <property type="component" value="Unassembled WGS sequence"/>
</dbReference>
<dbReference type="AlphaFoldDB" id="A0A9D0YTC4"/>
<dbReference type="Pfam" id="PF00672">
    <property type="entry name" value="HAMP"/>
    <property type="match status" value="1"/>
</dbReference>
<proteinExistence type="predicted"/>
<evidence type="ECO:0000256" key="12">
    <source>
        <dbReference type="SAM" id="Phobius"/>
    </source>
</evidence>
<evidence type="ECO:0000256" key="3">
    <source>
        <dbReference type="ARBA" id="ARBA00012438"/>
    </source>
</evidence>
<dbReference type="SMART" id="SM00304">
    <property type="entry name" value="HAMP"/>
    <property type="match status" value="1"/>
</dbReference>
<feature type="transmembrane region" description="Helical" evidence="12">
    <location>
        <begin position="20"/>
        <end position="47"/>
    </location>
</feature>
<evidence type="ECO:0000256" key="4">
    <source>
        <dbReference type="ARBA" id="ARBA00022475"/>
    </source>
</evidence>
<dbReference type="Gene3D" id="3.30.450.20">
    <property type="entry name" value="PAS domain"/>
    <property type="match status" value="1"/>
</dbReference>
<dbReference type="Pfam" id="PF02743">
    <property type="entry name" value="dCache_1"/>
    <property type="match status" value="1"/>
</dbReference>
<keyword evidence="8 15" id="KW-0418">Kinase</keyword>
<comment type="caution">
    <text evidence="15">The sequence shown here is derived from an EMBL/GenBank/DDBJ whole genome shotgun (WGS) entry which is preliminary data.</text>
</comment>
<dbReference type="PROSITE" id="PS50109">
    <property type="entry name" value="HIS_KIN"/>
    <property type="match status" value="1"/>
</dbReference>
<comment type="catalytic activity">
    <reaction evidence="1">
        <text>ATP + protein L-histidine = ADP + protein N-phospho-L-histidine.</text>
        <dbReference type="EC" id="2.7.13.3"/>
    </reaction>
</comment>
<keyword evidence="10" id="KW-0902">Two-component regulatory system</keyword>
<organism evidence="15 16">
    <name type="scientific">Candidatus Enterenecus faecium</name>
    <dbReference type="NCBI Taxonomy" id="2840780"/>
    <lineage>
        <taxon>Bacteria</taxon>
        <taxon>Bacillati</taxon>
        <taxon>Bacillota</taxon>
        <taxon>Clostridia</taxon>
        <taxon>Eubacteriales</taxon>
        <taxon>Candidatus Enterenecus</taxon>
    </lineage>
</organism>
<dbReference type="CDD" id="cd06225">
    <property type="entry name" value="HAMP"/>
    <property type="match status" value="1"/>
</dbReference>
<sequence>MGRVKQVLTHWLEGFRSKNIQYTIALAFTGITLVAMTLVGIVLYTGFFSSAETMMKENNTRLVEQIGLNLDMYLKNMMRVSETAYYRVIKKHDLAVDDIGEQIELLYDANKDLLVSIVILDPEGNVLTSAPAAKEKEAQTAKDQAWFREALDKIENFHFSLPHVQNLFDDPDCRYRWVVSLSRAVELTENGQVGQGVLLLDINFSGIEQIFNNAGYGDSGYAYLVGEDGEMIYHPRQQLVYSDLFEEDSLAYVGEEDGNYIGKVSGQDSVITVKTVGYTGWKIVRVAPVGIYSDDVLFIQLAGLIGVVCLAILIILVNQSVSSQIARPVEQLQKSVEKLENGDLDAEIAIGGSYEIQRLGRTVQSMAQEMKKLMADVVKEQESKHKSELDALQHQINPHFLYNTLSSIVWMIEKGRAEESVNMIGALSRLFRISLSKGRTIIRVGDELEHAKSYLTIQKVRYKNKFTVTFDTDPEVLELSTVKLIIQPLLENAIYHGMEFMDGDGEITVRSQIRDGQLYIAVQDNGDGMPPDLCAKLLDPNAKVTQGKSGSRGSGLGMRNVHERIRLAFGAEYGLSIRSKLGWGTVVEAHLPCIPYDEENGGT</sequence>
<dbReference type="InterPro" id="IPR005467">
    <property type="entry name" value="His_kinase_dom"/>
</dbReference>
<evidence type="ECO:0000313" key="15">
    <source>
        <dbReference type="EMBL" id="HIQ60961.1"/>
    </source>
</evidence>
<feature type="domain" description="Histidine kinase" evidence="13">
    <location>
        <begin position="485"/>
        <end position="595"/>
    </location>
</feature>
<dbReference type="Pfam" id="PF02518">
    <property type="entry name" value="HATPase_c"/>
    <property type="match status" value="1"/>
</dbReference>
<evidence type="ECO:0000259" key="13">
    <source>
        <dbReference type="PROSITE" id="PS50109"/>
    </source>
</evidence>
<keyword evidence="9 12" id="KW-1133">Transmembrane helix</keyword>
<keyword evidence="4" id="KW-1003">Cell membrane</keyword>
<dbReference type="GO" id="GO:0005886">
    <property type="term" value="C:plasma membrane"/>
    <property type="evidence" value="ECO:0007669"/>
    <property type="project" value="UniProtKB-SubCell"/>
</dbReference>
<keyword evidence="5" id="KW-0597">Phosphoprotein</keyword>
<evidence type="ECO:0000256" key="7">
    <source>
        <dbReference type="ARBA" id="ARBA00022692"/>
    </source>
</evidence>
<dbReference type="InterPro" id="IPR003660">
    <property type="entry name" value="HAMP_dom"/>
</dbReference>
<dbReference type="InterPro" id="IPR033479">
    <property type="entry name" value="dCache_1"/>
</dbReference>
<dbReference type="Gene3D" id="3.30.565.10">
    <property type="entry name" value="Histidine kinase-like ATPase, C-terminal domain"/>
    <property type="match status" value="1"/>
</dbReference>
<dbReference type="GO" id="GO:0000155">
    <property type="term" value="F:phosphorelay sensor kinase activity"/>
    <property type="evidence" value="ECO:0007669"/>
    <property type="project" value="InterPro"/>
</dbReference>
<dbReference type="PANTHER" id="PTHR34220">
    <property type="entry name" value="SENSOR HISTIDINE KINASE YPDA"/>
    <property type="match status" value="1"/>
</dbReference>
<keyword evidence="6" id="KW-0808">Transferase</keyword>
<dbReference type="EMBL" id="DVFO01000048">
    <property type="protein sequence ID" value="HIQ60961.1"/>
    <property type="molecule type" value="Genomic_DNA"/>
</dbReference>
<evidence type="ECO:0000256" key="2">
    <source>
        <dbReference type="ARBA" id="ARBA00004651"/>
    </source>
</evidence>
<dbReference type="PANTHER" id="PTHR34220:SF7">
    <property type="entry name" value="SENSOR HISTIDINE KINASE YPDA"/>
    <property type="match status" value="1"/>
</dbReference>
<dbReference type="InterPro" id="IPR004358">
    <property type="entry name" value="Sig_transdc_His_kin-like_C"/>
</dbReference>
<reference evidence="15" key="1">
    <citation type="submission" date="2020-10" db="EMBL/GenBank/DDBJ databases">
        <authorList>
            <person name="Gilroy R."/>
        </authorList>
    </citation>
    <scope>NUCLEOTIDE SEQUENCE</scope>
    <source>
        <strain evidence="15">ChiGjej2B2-12916</strain>
    </source>
</reference>
<evidence type="ECO:0000256" key="10">
    <source>
        <dbReference type="ARBA" id="ARBA00023012"/>
    </source>
</evidence>
<dbReference type="InterPro" id="IPR010559">
    <property type="entry name" value="Sig_transdc_His_kin_internal"/>
</dbReference>
<evidence type="ECO:0000256" key="1">
    <source>
        <dbReference type="ARBA" id="ARBA00000085"/>
    </source>
</evidence>
<dbReference type="SUPFAM" id="SSF55874">
    <property type="entry name" value="ATPase domain of HSP90 chaperone/DNA topoisomerase II/histidine kinase"/>
    <property type="match status" value="1"/>
</dbReference>
<dbReference type="InterPro" id="IPR036890">
    <property type="entry name" value="HATPase_C_sf"/>
</dbReference>
<dbReference type="Pfam" id="PF06580">
    <property type="entry name" value="His_kinase"/>
    <property type="match status" value="1"/>
</dbReference>
<feature type="transmembrane region" description="Helical" evidence="12">
    <location>
        <begin position="296"/>
        <end position="317"/>
    </location>
</feature>
<keyword evidence="11 12" id="KW-0472">Membrane</keyword>
<dbReference type="EC" id="2.7.13.3" evidence="3"/>
<dbReference type="SMART" id="SM00387">
    <property type="entry name" value="HATPase_c"/>
    <property type="match status" value="1"/>
</dbReference>
<name>A0A9D0YTC4_9FIRM</name>
<feature type="domain" description="HAMP" evidence="14">
    <location>
        <begin position="323"/>
        <end position="375"/>
    </location>
</feature>
<dbReference type="Gene3D" id="6.10.340.10">
    <property type="match status" value="1"/>
</dbReference>
<accession>A0A9D0YTC4</accession>
<evidence type="ECO:0000256" key="5">
    <source>
        <dbReference type="ARBA" id="ARBA00022553"/>
    </source>
</evidence>
<dbReference type="PRINTS" id="PR00344">
    <property type="entry name" value="BCTRLSENSOR"/>
</dbReference>
<evidence type="ECO:0000256" key="8">
    <source>
        <dbReference type="ARBA" id="ARBA00022777"/>
    </source>
</evidence>
<protein>
    <recommendedName>
        <fullName evidence="3">histidine kinase</fullName>
        <ecNumber evidence="3">2.7.13.3</ecNumber>
    </recommendedName>
</protein>
<evidence type="ECO:0000256" key="11">
    <source>
        <dbReference type="ARBA" id="ARBA00023136"/>
    </source>
</evidence>
<comment type="subcellular location">
    <subcellularLocation>
        <location evidence="2">Cell membrane</location>
        <topology evidence="2">Multi-pass membrane protein</topology>
    </subcellularLocation>
</comment>
<gene>
    <name evidence="15" type="ORF">IAD31_05140</name>
</gene>
<reference evidence="15" key="2">
    <citation type="journal article" date="2021" name="PeerJ">
        <title>Extensive microbial diversity within the chicken gut microbiome revealed by metagenomics and culture.</title>
        <authorList>
            <person name="Gilroy R."/>
            <person name="Ravi A."/>
            <person name="Getino M."/>
            <person name="Pursley I."/>
            <person name="Horton D.L."/>
            <person name="Alikhan N.F."/>
            <person name="Baker D."/>
            <person name="Gharbi K."/>
            <person name="Hall N."/>
            <person name="Watson M."/>
            <person name="Adriaenssens E.M."/>
            <person name="Foster-Nyarko E."/>
            <person name="Jarju S."/>
            <person name="Secka A."/>
            <person name="Antonio M."/>
            <person name="Oren A."/>
            <person name="Chaudhuri R.R."/>
            <person name="La Ragione R."/>
            <person name="Hildebrand F."/>
            <person name="Pallen M.J."/>
        </authorList>
    </citation>
    <scope>NUCLEOTIDE SEQUENCE</scope>
    <source>
        <strain evidence="15">ChiGjej2B2-12916</strain>
    </source>
</reference>
<evidence type="ECO:0000256" key="6">
    <source>
        <dbReference type="ARBA" id="ARBA00022679"/>
    </source>
</evidence>
<evidence type="ECO:0000313" key="16">
    <source>
        <dbReference type="Proteomes" id="UP000886879"/>
    </source>
</evidence>
<dbReference type="PROSITE" id="PS50885">
    <property type="entry name" value="HAMP"/>
    <property type="match status" value="1"/>
</dbReference>
<evidence type="ECO:0000256" key="9">
    <source>
        <dbReference type="ARBA" id="ARBA00022989"/>
    </source>
</evidence>
<evidence type="ECO:0000259" key="14">
    <source>
        <dbReference type="PROSITE" id="PS50885"/>
    </source>
</evidence>
<dbReference type="CDD" id="cd12912">
    <property type="entry name" value="PDC2_MCP_like"/>
    <property type="match status" value="1"/>
</dbReference>